<proteinExistence type="predicted"/>
<gene>
    <name evidence="1" type="primary">ORF135621</name>
</gene>
<protein>
    <submittedName>
        <fullName evidence="1">Uncharacterized protein</fullName>
    </submittedName>
</protein>
<organism evidence="1">
    <name type="scientific">Arion vulgaris</name>
    <dbReference type="NCBI Taxonomy" id="1028688"/>
    <lineage>
        <taxon>Eukaryota</taxon>
        <taxon>Metazoa</taxon>
        <taxon>Spiralia</taxon>
        <taxon>Lophotrochozoa</taxon>
        <taxon>Mollusca</taxon>
        <taxon>Gastropoda</taxon>
        <taxon>Heterobranchia</taxon>
        <taxon>Euthyneura</taxon>
        <taxon>Panpulmonata</taxon>
        <taxon>Eupulmonata</taxon>
        <taxon>Stylommatophora</taxon>
        <taxon>Helicina</taxon>
        <taxon>Arionoidea</taxon>
        <taxon>Arionidae</taxon>
        <taxon>Arion</taxon>
    </lineage>
</organism>
<sequence length="70" mass="8168">FLVPICDIHEHLVYPWDELDSPSFLQQNFATAEFFVSCVSVSHDRRIASRKLELFLAERMQTARSTSCFM</sequence>
<feature type="non-terminal residue" evidence="1">
    <location>
        <position position="1"/>
    </location>
</feature>
<dbReference type="EMBL" id="HACG01036312">
    <property type="protein sequence ID" value="CEK83177.1"/>
    <property type="molecule type" value="Transcribed_RNA"/>
</dbReference>
<reference evidence="1" key="1">
    <citation type="submission" date="2014-12" db="EMBL/GenBank/DDBJ databases">
        <title>Insight into the proteome of Arion vulgaris.</title>
        <authorList>
            <person name="Aradska J."/>
            <person name="Bulat T."/>
            <person name="Smidak R."/>
            <person name="Sarate P."/>
            <person name="Gangsoo J."/>
            <person name="Sialana F."/>
            <person name="Bilban M."/>
            <person name="Lubec G."/>
        </authorList>
    </citation>
    <scope>NUCLEOTIDE SEQUENCE</scope>
    <source>
        <tissue evidence="1">Skin</tissue>
    </source>
</reference>
<name>A0A0B7ARF2_9EUPU</name>
<evidence type="ECO:0000313" key="1">
    <source>
        <dbReference type="EMBL" id="CEK83177.1"/>
    </source>
</evidence>
<accession>A0A0B7ARF2</accession>
<feature type="non-terminal residue" evidence="1">
    <location>
        <position position="70"/>
    </location>
</feature>
<dbReference type="AlphaFoldDB" id="A0A0B7ARF2"/>